<dbReference type="EMBL" id="AOGY02000065">
    <property type="protein sequence ID" value="EMY68641.1"/>
    <property type="molecule type" value="Genomic_DNA"/>
</dbReference>
<organism evidence="1 2">
    <name type="scientific">Leptospira vanthielii serovar Holland str. Waz Holland = ATCC 700522</name>
    <dbReference type="NCBI Taxonomy" id="1218591"/>
    <lineage>
        <taxon>Bacteria</taxon>
        <taxon>Pseudomonadati</taxon>
        <taxon>Spirochaetota</taxon>
        <taxon>Spirochaetia</taxon>
        <taxon>Leptospirales</taxon>
        <taxon>Leptospiraceae</taxon>
        <taxon>Leptospira</taxon>
    </lineage>
</organism>
<evidence type="ECO:0000313" key="1">
    <source>
        <dbReference type="EMBL" id="EMY68641.1"/>
    </source>
</evidence>
<reference evidence="1 2" key="1">
    <citation type="submission" date="2013-03" db="EMBL/GenBank/DDBJ databases">
        <authorList>
            <person name="Harkins D.M."/>
            <person name="Durkin A.S."/>
            <person name="Brinkac L.M."/>
            <person name="Haft D.H."/>
            <person name="Selengut J.D."/>
            <person name="Sanka R."/>
            <person name="DePew J."/>
            <person name="Purushe J."/>
            <person name="Galloway R.L."/>
            <person name="Vinetz J.M."/>
            <person name="Sutton G.G."/>
            <person name="Nierman W.C."/>
            <person name="Fouts D.E."/>
        </authorList>
    </citation>
    <scope>NUCLEOTIDE SEQUENCE [LARGE SCALE GENOMIC DNA]</scope>
    <source>
        <strain evidence="1 2">Waz Holland</strain>
    </source>
</reference>
<dbReference type="STRING" id="1218591.LEP1GSC199_1656"/>
<dbReference type="AlphaFoldDB" id="N1W9T4"/>
<dbReference type="PANTHER" id="PTHR32305:SF15">
    <property type="entry name" value="PROTEIN RHSA-RELATED"/>
    <property type="match status" value="1"/>
</dbReference>
<accession>N1W9T4</accession>
<sequence>MYFFHPDHLGSITMITDGHGNVLAGGERGGKSHITYKPYGEIFRTDSYGPDITKFKYTGQEEDQESGLYYYKARYYDAALGWFVSDDGRNNRLTCRDLDVTKSRDPTKHLEAGSMYFESKDRAEFELDFPNLYNL</sequence>
<dbReference type="PANTHER" id="PTHR32305">
    <property type="match status" value="1"/>
</dbReference>
<gene>
    <name evidence="1" type="ORF">LEP1GSC199_1656</name>
</gene>
<protein>
    <submittedName>
        <fullName evidence="1">RHS repeat-associated core domain protein</fullName>
    </submittedName>
</protein>
<dbReference type="InterPro" id="IPR022385">
    <property type="entry name" value="Rhs_assc_core"/>
</dbReference>
<dbReference type="InterPro" id="IPR050708">
    <property type="entry name" value="T6SS_VgrG/RHS"/>
</dbReference>
<dbReference type="NCBIfam" id="TIGR03696">
    <property type="entry name" value="Rhs_assc_core"/>
    <property type="match status" value="1"/>
</dbReference>
<dbReference type="Proteomes" id="UP000012227">
    <property type="component" value="Unassembled WGS sequence"/>
</dbReference>
<proteinExistence type="predicted"/>
<evidence type="ECO:0000313" key="2">
    <source>
        <dbReference type="Proteomes" id="UP000012227"/>
    </source>
</evidence>
<name>N1W9T4_9LEPT</name>
<comment type="caution">
    <text evidence="1">The sequence shown here is derived from an EMBL/GenBank/DDBJ whole genome shotgun (WGS) entry which is preliminary data.</text>
</comment>
<dbReference type="Gene3D" id="2.180.10.10">
    <property type="entry name" value="RHS repeat-associated core"/>
    <property type="match status" value="1"/>
</dbReference>